<evidence type="ECO:0000256" key="1">
    <source>
        <dbReference type="SAM" id="Phobius"/>
    </source>
</evidence>
<keyword evidence="1" id="KW-1133">Transmembrane helix</keyword>
<feature type="transmembrane region" description="Helical" evidence="1">
    <location>
        <begin position="115"/>
        <end position="137"/>
    </location>
</feature>
<feature type="transmembrane region" description="Helical" evidence="1">
    <location>
        <begin position="245"/>
        <end position="267"/>
    </location>
</feature>
<keyword evidence="1" id="KW-0812">Transmembrane</keyword>
<organism evidence="2 3">
    <name type="scientific">Hymenoscyphus fraxineus</name>
    <dbReference type="NCBI Taxonomy" id="746836"/>
    <lineage>
        <taxon>Eukaryota</taxon>
        <taxon>Fungi</taxon>
        <taxon>Dikarya</taxon>
        <taxon>Ascomycota</taxon>
        <taxon>Pezizomycotina</taxon>
        <taxon>Leotiomycetes</taxon>
        <taxon>Helotiales</taxon>
        <taxon>Helotiaceae</taxon>
        <taxon>Hymenoscyphus</taxon>
    </lineage>
</organism>
<feature type="transmembrane region" description="Helical" evidence="1">
    <location>
        <begin position="186"/>
        <end position="206"/>
    </location>
</feature>
<dbReference type="Proteomes" id="UP000696280">
    <property type="component" value="Unassembled WGS sequence"/>
</dbReference>
<dbReference type="AlphaFoldDB" id="A0A9N9PMY4"/>
<evidence type="ECO:0000313" key="2">
    <source>
        <dbReference type="EMBL" id="CAG8952866.1"/>
    </source>
</evidence>
<evidence type="ECO:0000313" key="3">
    <source>
        <dbReference type="Proteomes" id="UP000696280"/>
    </source>
</evidence>
<dbReference type="EMBL" id="CAJVRL010000048">
    <property type="protein sequence ID" value="CAG8952866.1"/>
    <property type="molecule type" value="Genomic_DNA"/>
</dbReference>
<reference evidence="2" key="1">
    <citation type="submission" date="2021-07" db="EMBL/GenBank/DDBJ databases">
        <authorList>
            <person name="Durling M."/>
        </authorList>
    </citation>
    <scope>NUCLEOTIDE SEQUENCE</scope>
</reference>
<sequence>MAQTRPDTNLTWGDLDFTQDCTAAADFNSGFWENFDPAHPAFIKKRHAIENFVLSALPPGSSKPSTCEIMDWFERELTEPNTNVTKRMYQDSFEHCRLETCHAIEYTSNPDISGIGMRAAYCMEAVMVTIYLVIFILRSIQLHRHKSPQMLSSSSKAALPLPARNPTIRKWSSRIKNAASQTVGDFLNTAMVFNLSIVVAGIVTVLDSKFRVYDMLQATLVTGFSLSVVLAIWPMQREIKERQMLRNSFLAINMLLSLAEISIMIYIQQSERHTTRKETLCLPQVFTSLSEPSPYFYVLELLVGIAVFMSFWFLLIKSLITKTAAAKVGKIQPFEFLWRLRNTWWWIICLYGYFNLWLTLGGLFYVRHLVNTRLNESFEDTSWGFGQVMALATWLPNQADFIYFLIFGVKRGLRVRVTPAWKETYVELEFEEGGNGMEAVERSKLTQLPKGRRKGIYITSLMEYFETFVSN</sequence>
<proteinExistence type="predicted"/>
<keyword evidence="1" id="KW-0472">Membrane</keyword>
<feature type="transmembrane region" description="Helical" evidence="1">
    <location>
        <begin position="295"/>
        <end position="315"/>
    </location>
</feature>
<keyword evidence="3" id="KW-1185">Reference proteome</keyword>
<name>A0A9N9PMY4_9HELO</name>
<gene>
    <name evidence="2" type="ORF">HYFRA_00007580</name>
</gene>
<comment type="caution">
    <text evidence="2">The sequence shown here is derived from an EMBL/GenBank/DDBJ whole genome shotgun (WGS) entry which is preliminary data.</text>
</comment>
<feature type="transmembrane region" description="Helical" evidence="1">
    <location>
        <begin position="344"/>
        <end position="365"/>
    </location>
</feature>
<dbReference type="OrthoDB" id="4582561at2759"/>
<protein>
    <submittedName>
        <fullName evidence="2">Uncharacterized protein</fullName>
    </submittedName>
</protein>
<feature type="transmembrane region" description="Helical" evidence="1">
    <location>
        <begin position="385"/>
        <end position="406"/>
    </location>
</feature>
<feature type="transmembrane region" description="Helical" evidence="1">
    <location>
        <begin position="212"/>
        <end position="233"/>
    </location>
</feature>
<accession>A0A9N9PMY4</accession>